<feature type="non-terminal residue" evidence="2">
    <location>
        <position position="24"/>
    </location>
</feature>
<feature type="compositionally biased region" description="Polar residues" evidence="1">
    <location>
        <begin position="1"/>
        <end position="15"/>
    </location>
</feature>
<accession>A0A0G1V054</accession>
<proteinExistence type="predicted"/>
<dbReference type="Proteomes" id="UP000034501">
    <property type="component" value="Unassembled WGS sequence"/>
</dbReference>
<organism evidence="2 3">
    <name type="scientific">Candidatus Woesebacteria bacterium GW2011_GWC2_47_16</name>
    <dbReference type="NCBI Taxonomy" id="1618590"/>
    <lineage>
        <taxon>Bacteria</taxon>
        <taxon>Candidatus Woeseibacteriota</taxon>
    </lineage>
</organism>
<dbReference type="AlphaFoldDB" id="A0A0G1V054"/>
<evidence type="ECO:0000313" key="3">
    <source>
        <dbReference type="Proteomes" id="UP000034501"/>
    </source>
</evidence>
<evidence type="ECO:0000256" key="1">
    <source>
        <dbReference type="SAM" id="MobiDB-lite"/>
    </source>
</evidence>
<feature type="region of interest" description="Disordered" evidence="1">
    <location>
        <begin position="1"/>
        <end position="24"/>
    </location>
</feature>
<evidence type="ECO:0000313" key="2">
    <source>
        <dbReference type="EMBL" id="KKU63345.1"/>
    </source>
</evidence>
<name>A0A0G1V054_9BACT</name>
<reference evidence="2" key="1">
    <citation type="journal article" date="2015" name="Nature">
        <title>rRNA introns, odd ribosomes, and small enigmatic genomes across a large radiation of phyla.</title>
        <authorList>
            <person name="Brown C.T."/>
            <person name="Hug L.A."/>
            <person name="Thomas B.C."/>
            <person name="Sharon I."/>
            <person name="Castelle C.J."/>
            <person name="Singh A."/>
            <person name="Wilkins M.J."/>
            <person name="Williams K.H."/>
            <person name="Banfield J.F."/>
        </authorList>
    </citation>
    <scope>NUCLEOTIDE SEQUENCE [LARGE SCALE GENOMIC DNA]</scope>
</reference>
<sequence length="24" mass="2501">MPDQNNPTDANLNPPQVTPPGEPG</sequence>
<dbReference type="EMBL" id="LCNW01000032">
    <property type="protein sequence ID" value="KKU63345.1"/>
    <property type="molecule type" value="Genomic_DNA"/>
</dbReference>
<comment type="caution">
    <text evidence="2">The sequence shown here is derived from an EMBL/GenBank/DDBJ whole genome shotgun (WGS) entry which is preliminary data.</text>
</comment>
<protein>
    <submittedName>
        <fullName evidence="2">Uncharacterized protein</fullName>
    </submittedName>
</protein>
<gene>
    <name evidence="2" type="ORF">UX88_C0032G0012</name>
</gene>